<dbReference type="RefSeq" id="WP_079217998.1">
    <property type="nucleotide sequence ID" value="NZ_CP018845.1"/>
</dbReference>
<keyword evidence="5 6" id="KW-0503">Monooxygenase</keyword>
<dbReference type="InterPro" id="IPR004136">
    <property type="entry name" value="NMO"/>
</dbReference>
<evidence type="ECO:0000313" key="6">
    <source>
        <dbReference type="EMBL" id="OWY27926.1"/>
    </source>
</evidence>
<dbReference type="EMBL" id="NJGU01000009">
    <property type="protein sequence ID" value="OWY27926.1"/>
    <property type="molecule type" value="Genomic_DNA"/>
</dbReference>
<proteinExistence type="inferred from homology"/>
<evidence type="ECO:0000256" key="5">
    <source>
        <dbReference type="ARBA" id="ARBA00023033"/>
    </source>
</evidence>
<dbReference type="SUPFAM" id="SSF51412">
    <property type="entry name" value="Inosine monophosphate dehydrogenase (IMPDH)"/>
    <property type="match status" value="1"/>
</dbReference>
<dbReference type="Pfam" id="PF03060">
    <property type="entry name" value="NMO"/>
    <property type="match status" value="1"/>
</dbReference>
<evidence type="ECO:0000313" key="7">
    <source>
        <dbReference type="Proteomes" id="UP000197596"/>
    </source>
</evidence>
<accession>A0A246WQP5</accession>
<dbReference type="PANTHER" id="PTHR42747:SF4">
    <property type="entry name" value="BLR1330 PROTEIN"/>
    <property type="match status" value="1"/>
</dbReference>
<comment type="caution">
    <text evidence="6">The sequence shown here is derived from an EMBL/GenBank/DDBJ whole genome shotgun (WGS) entry which is preliminary data.</text>
</comment>
<dbReference type="Gene3D" id="3.20.20.70">
    <property type="entry name" value="Aldolase class I"/>
    <property type="match status" value="1"/>
</dbReference>
<organism evidence="6 7">
    <name type="scientific">Herbaspirillum robiniae</name>
    <dbReference type="NCBI Taxonomy" id="2014887"/>
    <lineage>
        <taxon>Bacteria</taxon>
        <taxon>Pseudomonadati</taxon>
        <taxon>Pseudomonadota</taxon>
        <taxon>Betaproteobacteria</taxon>
        <taxon>Burkholderiales</taxon>
        <taxon>Oxalobacteraceae</taxon>
        <taxon>Herbaspirillum</taxon>
    </lineage>
</organism>
<keyword evidence="3" id="KW-0288">FMN</keyword>
<reference evidence="6 7" key="1">
    <citation type="submission" date="2017-06" db="EMBL/GenBank/DDBJ databases">
        <title>Herbaspirillum phytohormonus sp. nov., isolated from the root nodule of Robinia pseudoacacia in lead-zinc mine.</title>
        <authorList>
            <person name="Fan M."/>
            <person name="Lin Y."/>
        </authorList>
    </citation>
    <scope>NUCLEOTIDE SEQUENCE [LARGE SCALE GENOMIC DNA]</scope>
    <source>
        <strain evidence="6 7">HZ10</strain>
    </source>
</reference>
<dbReference type="FunFam" id="3.20.20.70:FF:000210">
    <property type="entry name" value="2-nitropropane dioxygenase"/>
    <property type="match status" value="1"/>
</dbReference>
<gene>
    <name evidence="6" type="ORF">CEJ42_17785</name>
</gene>
<keyword evidence="2" id="KW-0285">Flavoprotein</keyword>
<evidence type="ECO:0000256" key="2">
    <source>
        <dbReference type="ARBA" id="ARBA00022630"/>
    </source>
</evidence>
<dbReference type="CDD" id="cd04730">
    <property type="entry name" value="NPD_like"/>
    <property type="match status" value="1"/>
</dbReference>
<comment type="similarity">
    <text evidence="1">Belongs to the nitronate monooxygenase family. NMO class I subfamily.</text>
</comment>
<name>A0A246WQP5_9BURK</name>
<dbReference type="GO" id="GO:0018580">
    <property type="term" value="F:nitronate monooxygenase activity"/>
    <property type="evidence" value="ECO:0007669"/>
    <property type="project" value="InterPro"/>
</dbReference>
<dbReference type="Proteomes" id="UP000197596">
    <property type="component" value="Unassembled WGS sequence"/>
</dbReference>
<dbReference type="InterPro" id="IPR013785">
    <property type="entry name" value="Aldolase_TIM"/>
</dbReference>
<evidence type="ECO:0000256" key="1">
    <source>
        <dbReference type="ARBA" id="ARBA00009881"/>
    </source>
</evidence>
<dbReference type="PANTHER" id="PTHR42747">
    <property type="entry name" value="NITRONATE MONOOXYGENASE-RELATED"/>
    <property type="match status" value="1"/>
</dbReference>
<dbReference type="AlphaFoldDB" id="A0A246WQP5"/>
<sequence>MNDLLLPSPSALPGRLRLPVIGSPMFLVSNPALVIAQCRAGVVGSFPALNARPQEELESWLDQIGSALAEHKRLNPGAPVAPYAVNLIVHQSNHRLQDDLATCVRHRVPIVITSLHAPDQVVEKVHAYGGIVLHDVTTLRHAKKAIGAGVDGLVLVCAGAGGHAGALSPFALASEVRAIFDGLLVLAGAISHGQGILAAQALGCDLVYMGTRFIASEESSAAPLHKQMIVEGSAEDILYTPHFSGVPGNYLKPSIRNAGLDPDKLQQEDKPGVDFGKPKRWKDIWGSGQGIGTITQVLPAAQIVEQLAGEYRLASQRLGIPG</sequence>
<dbReference type="OrthoDB" id="9778912at2"/>
<keyword evidence="4" id="KW-0560">Oxidoreductase</keyword>
<evidence type="ECO:0000256" key="3">
    <source>
        <dbReference type="ARBA" id="ARBA00022643"/>
    </source>
</evidence>
<evidence type="ECO:0000256" key="4">
    <source>
        <dbReference type="ARBA" id="ARBA00023002"/>
    </source>
</evidence>
<protein>
    <submittedName>
        <fullName evidence="6">Nitronate monooxygenase</fullName>
    </submittedName>
</protein>